<gene>
    <name evidence="2" type="ORF">PHAECO_LOCUS6614</name>
</gene>
<dbReference type="EMBL" id="OU896708">
    <property type="protein sequence ID" value="CAG9819166.1"/>
    <property type="molecule type" value="Genomic_DNA"/>
</dbReference>
<keyword evidence="3" id="KW-1185">Reference proteome</keyword>
<evidence type="ECO:0000313" key="2">
    <source>
        <dbReference type="EMBL" id="CAG9819166.1"/>
    </source>
</evidence>
<organism evidence="2 3">
    <name type="scientific">Phaedon cochleariae</name>
    <name type="common">Mustard beetle</name>
    <dbReference type="NCBI Taxonomy" id="80249"/>
    <lineage>
        <taxon>Eukaryota</taxon>
        <taxon>Metazoa</taxon>
        <taxon>Ecdysozoa</taxon>
        <taxon>Arthropoda</taxon>
        <taxon>Hexapoda</taxon>
        <taxon>Insecta</taxon>
        <taxon>Pterygota</taxon>
        <taxon>Neoptera</taxon>
        <taxon>Endopterygota</taxon>
        <taxon>Coleoptera</taxon>
        <taxon>Polyphaga</taxon>
        <taxon>Cucujiformia</taxon>
        <taxon>Chrysomeloidea</taxon>
        <taxon>Chrysomelidae</taxon>
        <taxon>Chrysomelinae</taxon>
        <taxon>Chrysomelini</taxon>
        <taxon>Phaedon</taxon>
    </lineage>
</organism>
<feature type="region of interest" description="Disordered" evidence="1">
    <location>
        <begin position="1"/>
        <end position="61"/>
    </location>
</feature>
<evidence type="ECO:0000256" key="1">
    <source>
        <dbReference type="SAM" id="MobiDB-lite"/>
    </source>
</evidence>
<dbReference type="AlphaFoldDB" id="A0A9N9SGT2"/>
<reference evidence="2" key="1">
    <citation type="submission" date="2022-01" db="EMBL/GenBank/DDBJ databases">
        <authorList>
            <person name="King R."/>
        </authorList>
    </citation>
    <scope>NUCLEOTIDE SEQUENCE</scope>
</reference>
<sequence length="80" mass="8407">MAESSGNVVVLNSVNTQKQSSVGQNTDLSEETNSQKDSELPLDTLPVSPPQATRTGTTGPILDLNLNNTNGDSSKCLSFI</sequence>
<feature type="compositionally biased region" description="Low complexity" evidence="1">
    <location>
        <begin position="1"/>
        <end position="15"/>
    </location>
</feature>
<dbReference type="Proteomes" id="UP001153737">
    <property type="component" value="Chromosome 2"/>
</dbReference>
<proteinExistence type="predicted"/>
<reference evidence="2" key="2">
    <citation type="submission" date="2022-10" db="EMBL/GenBank/DDBJ databases">
        <authorList>
            <consortium name="ENA_rothamsted_submissions"/>
            <consortium name="culmorum"/>
            <person name="King R."/>
        </authorList>
    </citation>
    <scope>NUCLEOTIDE SEQUENCE</scope>
</reference>
<dbReference type="OrthoDB" id="5563016at2759"/>
<feature type="compositionally biased region" description="Polar residues" evidence="1">
    <location>
        <begin position="16"/>
        <end position="27"/>
    </location>
</feature>
<accession>A0A9N9SGT2</accession>
<evidence type="ECO:0000313" key="3">
    <source>
        <dbReference type="Proteomes" id="UP001153737"/>
    </source>
</evidence>
<name>A0A9N9SGT2_PHACE</name>
<protein>
    <submittedName>
        <fullName evidence="2">Uncharacterized protein</fullName>
    </submittedName>
</protein>